<reference evidence="1 2" key="1">
    <citation type="submission" date="2015-09" db="EMBL/GenBank/DDBJ databases">
        <title>Genome announcement of multiple Pseudomonas syringae strains.</title>
        <authorList>
            <person name="Thakur S."/>
            <person name="Wang P.W."/>
            <person name="Gong Y."/>
            <person name="Weir B.S."/>
            <person name="Guttman D.S."/>
        </authorList>
    </citation>
    <scope>NUCLEOTIDE SEQUENCE [LARGE SCALE GENOMIC DNA]</scope>
    <source>
        <strain evidence="1 2">ICMP9419</strain>
    </source>
</reference>
<dbReference type="EMBL" id="LJQD01000158">
    <property type="protein sequence ID" value="KPW97684.1"/>
    <property type="molecule type" value="Genomic_DNA"/>
</dbReference>
<dbReference type="Gene3D" id="2.30.110.50">
    <property type="match status" value="1"/>
</dbReference>
<sequence length="105" mass="11655">MIKLTTVARDEQELLLESFSGTESLSELFSFKLSMISRDAGLELKSQIGQPAQLAIELATGESRYINGYISAFSLEGSDGGLARYSATLSPWLWMLSRRVDSRIF</sequence>
<evidence type="ECO:0000313" key="2">
    <source>
        <dbReference type="Proteomes" id="UP000050381"/>
    </source>
</evidence>
<dbReference type="Proteomes" id="UP000050381">
    <property type="component" value="Unassembled WGS sequence"/>
</dbReference>
<dbReference type="Pfam" id="PF05954">
    <property type="entry name" value="Phage_GPD"/>
    <property type="match status" value="1"/>
</dbReference>
<dbReference type="SUPFAM" id="SSF69279">
    <property type="entry name" value="Phage tail proteins"/>
    <property type="match status" value="1"/>
</dbReference>
<gene>
    <name evidence="1" type="ORF">ALO79_05200</name>
</gene>
<proteinExistence type="predicted"/>
<evidence type="ECO:0000313" key="1">
    <source>
        <dbReference type="EMBL" id="KPW97684.1"/>
    </source>
</evidence>
<comment type="caution">
    <text evidence="1">The sequence shown here is derived from an EMBL/GenBank/DDBJ whole genome shotgun (WGS) entry which is preliminary data.</text>
</comment>
<accession>A0A0P9NJN9</accession>
<dbReference type="AlphaFoldDB" id="A0A0P9NJN9"/>
<organism evidence="1 2">
    <name type="scientific">Pseudomonas syringae pv. castaneae</name>
    <dbReference type="NCBI Taxonomy" id="264450"/>
    <lineage>
        <taxon>Bacteria</taxon>
        <taxon>Pseudomonadati</taxon>
        <taxon>Pseudomonadota</taxon>
        <taxon>Gammaproteobacteria</taxon>
        <taxon>Pseudomonadales</taxon>
        <taxon>Pseudomonadaceae</taxon>
        <taxon>Pseudomonas</taxon>
        <taxon>Pseudomonas syringae</taxon>
    </lineage>
</organism>
<protein>
    <submittedName>
        <fullName evidence="1">Rhs element Vgr protein</fullName>
    </submittedName>
</protein>
<name>A0A0P9NJN9_PSESX</name>
<dbReference type="PATRIC" id="fig|264450.4.peg.6136"/>